<dbReference type="Gene3D" id="1.25.40.10">
    <property type="entry name" value="Tetratricopeptide repeat domain"/>
    <property type="match status" value="1"/>
</dbReference>
<dbReference type="Proteomes" id="UP000501726">
    <property type="component" value="Chromosome"/>
</dbReference>
<evidence type="ECO:0000256" key="1">
    <source>
        <dbReference type="SAM" id="Coils"/>
    </source>
</evidence>
<feature type="coiled-coil region" evidence="1">
    <location>
        <begin position="109"/>
        <end position="136"/>
    </location>
</feature>
<protein>
    <recommendedName>
        <fullName evidence="4">SPOR domain-containing protein</fullName>
    </recommendedName>
</protein>
<dbReference type="InterPro" id="IPR052945">
    <property type="entry name" value="Mitotic_Regulator"/>
</dbReference>
<dbReference type="SUPFAM" id="SSF81901">
    <property type="entry name" value="HCP-like"/>
    <property type="match status" value="1"/>
</dbReference>
<keyword evidence="3" id="KW-1185">Reference proteome</keyword>
<organism evidence="2 3">
    <name type="scientific">Thiosulfatimonas sediminis</name>
    <dbReference type="NCBI Taxonomy" id="2675054"/>
    <lineage>
        <taxon>Bacteria</taxon>
        <taxon>Pseudomonadati</taxon>
        <taxon>Pseudomonadota</taxon>
        <taxon>Gammaproteobacteria</taxon>
        <taxon>Thiotrichales</taxon>
        <taxon>Piscirickettsiaceae</taxon>
        <taxon>Thiosulfatimonas</taxon>
    </lineage>
</organism>
<dbReference type="InterPro" id="IPR006597">
    <property type="entry name" value="Sel1-like"/>
</dbReference>
<dbReference type="PANTHER" id="PTHR43628">
    <property type="entry name" value="ACTIVATOR OF C KINASE PROTEIN 1-RELATED"/>
    <property type="match status" value="1"/>
</dbReference>
<name>A0A6F8PTI1_9GAMM</name>
<keyword evidence="1" id="KW-0175">Coiled coil</keyword>
<dbReference type="EMBL" id="AP021889">
    <property type="protein sequence ID" value="BBP45290.1"/>
    <property type="molecule type" value="Genomic_DNA"/>
</dbReference>
<evidence type="ECO:0000313" key="2">
    <source>
        <dbReference type="EMBL" id="BBP45290.1"/>
    </source>
</evidence>
<dbReference type="KEGG" id="tse:THMIRHAS_06630"/>
<reference evidence="3" key="1">
    <citation type="submission" date="2019-11" db="EMBL/GenBank/DDBJ databases">
        <title>Isolation and characterization of two novel species in the genus Thiomicrorhabdus.</title>
        <authorList>
            <person name="Mochizuki J."/>
            <person name="Kojima H."/>
            <person name="Fukui M."/>
        </authorList>
    </citation>
    <scope>NUCLEOTIDE SEQUENCE [LARGE SCALE GENOMIC DNA]</scope>
    <source>
        <strain evidence="3">aks77</strain>
    </source>
</reference>
<evidence type="ECO:0008006" key="4">
    <source>
        <dbReference type="Google" id="ProtNLM"/>
    </source>
</evidence>
<evidence type="ECO:0000313" key="3">
    <source>
        <dbReference type="Proteomes" id="UP000501726"/>
    </source>
</evidence>
<dbReference type="InterPro" id="IPR011990">
    <property type="entry name" value="TPR-like_helical_dom_sf"/>
</dbReference>
<dbReference type="AlphaFoldDB" id="A0A6F8PTI1"/>
<dbReference type="SMART" id="SM00671">
    <property type="entry name" value="SEL1"/>
    <property type="match status" value="3"/>
</dbReference>
<gene>
    <name evidence="2" type="ORF">THMIRHAS_06630</name>
</gene>
<proteinExistence type="predicted"/>
<dbReference type="PANTHER" id="PTHR43628:SF1">
    <property type="entry name" value="CHITIN SYNTHASE REGULATORY FACTOR 2-RELATED"/>
    <property type="match status" value="1"/>
</dbReference>
<sequence length="242" mass="27516">MPLAKQGLATAQSNIGLLYDLGKGVEQNYAEAIYWYEAAAQQGDINAEYNLAVMYFQGKGVPQNNLKAQQWFLQAAQQNHSNAQNNLGWIYEHGLGVPIDLTKAQNWYRKAAQQNNALAEKNLNKLAQKIALKAQQPSSEQAITFQDIAWFEQQPKQNFTLQLASAKSVTGLHKMLQQKNIENAKVFKQRRNQKINYIALLESKESRKDINELAQRITIDHGITPWIRTFANVNQYLDTPQN</sequence>
<accession>A0A6F8PTI1</accession>
<dbReference type="Pfam" id="PF08238">
    <property type="entry name" value="Sel1"/>
    <property type="match status" value="3"/>
</dbReference>